<accession>A0A9J6GT27</accession>
<name>A0A9J6GT27_HAELO</name>
<dbReference type="PROSITE" id="PS00141">
    <property type="entry name" value="ASP_PROTEASE"/>
    <property type="match status" value="1"/>
</dbReference>
<evidence type="ECO:0000313" key="1">
    <source>
        <dbReference type="EMBL" id="KAH9378315.1"/>
    </source>
</evidence>
<dbReference type="AlphaFoldDB" id="A0A9J6GT27"/>
<organism evidence="1 2">
    <name type="scientific">Haemaphysalis longicornis</name>
    <name type="common">Bush tick</name>
    <dbReference type="NCBI Taxonomy" id="44386"/>
    <lineage>
        <taxon>Eukaryota</taxon>
        <taxon>Metazoa</taxon>
        <taxon>Ecdysozoa</taxon>
        <taxon>Arthropoda</taxon>
        <taxon>Chelicerata</taxon>
        <taxon>Arachnida</taxon>
        <taxon>Acari</taxon>
        <taxon>Parasitiformes</taxon>
        <taxon>Ixodida</taxon>
        <taxon>Ixodoidea</taxon>
        <taxon>Ixodidae</taxon>
        <taxon>Haemaphysalinae</taxon>
        <taxon>Haemaphysalis</taxon>
    </lineage>
</organism>
<protein>
    <submittedName>
        <fullName evidence="1">Uncharacterized protein</fullName>
    </submittedName>
</protein>
<dbReference type="PANTHER" id="PTHR47526">
    <property type="entry name" value="ATP-DEPENDENT DNA HELICASE"/>
    <property type="match status" value="1"/>
</dbReference>
<dbReference type="GO" id="GO:0006508">
    <property type="term" value="P:proteolysis"/>
    <property type="evidence" value="ECO:0007669"/>
    <property type="project" value="InterPro"/>
</dbReference>
<comment type="caution">
    <text evidence="1">The sequence shown here is derived from an EMBL/GenBank/DDBJ whole genome shotgun (WGS) entry which is preliminary data.</text>
</comment>
<dbReference type="InterPro" id="IPR001969">
    <property type="entry name" value="Aspartic_peptidase_AS"/>
</dbReference>
<gene>
    <name evidence="1" type="ORF">HPB48_000526</name>
</gene>
<dbReference type="GO" id="GO:0004190">
    <property type="term" value="F:aspartic-type endopeptidase activity"/>
    <property type="evidence" value="ECO:0007669"/>
    <property type="project" value="InterPro"/>
</dbReference>
<dbReference type="EMBL" id="JABSTR010000008">
    <property type="protein sequence ID" value="KAH9378315.1"/>
    <property type="molecule type" value="Genomic_DNA"/>
</dbReference>
<dbReference type="OMA" id="VEIHEMH"/>
<dbReference type="PANTHER" id="PTHR47526:SF3">
    <property type="entry name" value="PHD-TYPE DOMAIN-CONTAINING PROTEIN"/>
    <property type="match status" value="1"/>
</dbReference>
<proteinExistence type="predicted"/>
<evidence type="ECO:0000313" key="2">
    <source>
        <dbReference type="Proteomes" id="UP000821853"/>
    </source>
</evidence>
<sequence length="664" mass="72874">MGGRVLRGGCTCMAGEARVCSHVGAILWKVDCAVTLGLTGRACTDVVAQWNQGTKRNVQPGKIAEMTFHLQPATVDPEVQRQPAAANVLLSEVEIHEMHRDSGYPDLFSIPGTMSYRSCARLRSLEQFCAGCGHVPDQNDLACQSGKDSHVCRKNSNWCKYQAVEAEGKPRPPHKYKLHSRVAEALLPVCQCLSDPSCWNSAKTALVSEFSSVDAKRRLKEELDQRTQHPEENLKEFIYTIAAYYERIGEEVPESEKVNRVVRQMHPQLQDLAEGKSFATLAELAKAADEAHGASLAPISIQAATSARQSSRPGPGLLPYREQHMWPNSPPAPFTAALSAFPTSLAQPTGHGWPLHPAALQPAYLRDQFRGSAALSTLVAPFPSTPRWRPQSGLPTQCHRYSGISLATAQPTAGWGLRRCASDAGSRDISKLSARETALLDTGSSVSLLGSAATAAAQAAGSKTKMELHTLRLASGWFQASSSLKSKIYWGASNRRQRFICVPDLCRDVVLGRHFLTATGMSLHVALGGWTVGTDPQCVVPFCKMEERKQVAQVEEDSYCLPSLFGQVPWRKQRRWSPVTSKQTNPWGQLQTLCRPETAASQVGHETLDPRMQQVLRNVSSIFTETPGCTTLVEHHIRHQDSPPVRCKLRPSQFQEAGNNGWLH</sequence>
<keyword evidence="2" id="KW-1185">Reference proteome</keyword>
<reference evidence="1 2" key="1">
    <citation type="journal article" date="2020" name="Cell">
        <title>Large-Scale Comparative Analyses of Tick Genomes Elucidate Their Genetic Diversity and Vector Capacities.</title>
        <authorList>
            <consortium name="Tick Genome and Microbiome Consortium (TIGMIC)"/>
            <person name="Jia N."/>
            <person name="Wang J."/>
            <person name="Shi W."/>
            <person name="Du L."/>
            <person name="Sun Y."/>
            <person name="Zhan W."/>
            <person name="Jiang J.F."/>
            <person name="Wang Q."/>
            <person name="Zhang B."/>
            <person name="Ji P."/>
            <person name="Bell-Sakyi L."/>
            <person name="Cui X.M."/>
            <person name="Yuan T.T."/>
            <person name="Jiang B.G."/>
            <person name="Yang W.F."/>
            <person name="Lam T.T."/>
            <person name="Chang Q.C."/>
            <person name="Ding S.J."/>
            <person name="Wang X.J."/>
            <person name="Zhu J.G."/>
            <person name="Ruan X.D."/>
            <person name="Zhao L."/>
            <person name="Wei J.T."/>
            <person name="Ye R.Z."/>
            <person name="Que T.C."/>
            <person name="Du C.H."/>
            <person name="Zhou Y.H."/>
            <person name="Cheng J.X."/>
            <person name="Dai P.F."/>
            <person name="Guo W.B."/>
            <person name="Han X.H."/>
            <person name="Huang E.J."/>
            <person name="Li L.F."/>
            <person name="Wei W."/>
            <person name="Gao Y.C."/>
            <person name="Liu J.Z."/>
            <person name="Shao H.Z."/>
            <person name="Wang X."/>
            <person name="Wang C.C."/>
            <person name="Yang T.C."/>
            <person name="Huo Q.B."/>
            <person name="Li W."/>
            <person name="Chen H.Y."/>
            <person name="Chen S.E."/>
            <person name="Zhou L.G."/>
            <person name="Ni X.B."/>
            <person name="Tian J.H."/>
            <person name="Sheng Y."/>
            <person name="Liu T."/>
            <person name="Pan Y.S."/>
            <person name="Xia L.Y."/>
            <person name="Li J."/>
            <person name="Zhao F."/>
            <person name="Cao W.C."/>
        </authorList>
    </citation>
    <scope>NUCLEOTIDE SEQUENCE [LARGE SCALE GENOMIC DNA]</scope>
    <source>
        <strain evidence="1">HaeL-2018</strain>
    </source>
</reference>
<dbReference type="Proteomes" id="UP000821853">
    <property type="component" value="Unassembled WGS sequence"/>
</dbReference>
<dbReference type="VEuPathDB" id="VectorBase:HLOH_061213"/>